<organism evidence="1 2">
    <name type="scientific">Achromobacter seleniivolatilans</name>
    <dbReference type="NCBI Taxonomy" id="3047478"/>
    <lineage>
        <taxon>Bacteria</taxon>
        <taxon>Pseudomonadati</taxon>
        <taxon>Pseudomonadota</taxon>
        <taxon>Betaproteobacteria</taxon>
        <taxon>Burkholderiales</taxon>
        <taxon>Alcaligenaceae</taxon>
        <taxon>Achromobacter</taxon>
    </lineage>
</organism>
<evidence type="ECO:0000313" key="1">
    <source>
        <dbReference type="EMBL" id="WMD22693.1"/>
    </source>
</evidence>
<accession>A0ABY9M932</accession>
<keyword evidence="2" id="KW-1185">Reference proteome</keyword>
<evidence type="ECO:0000313" key="2">
    <source>
        <dbReference type="Proteomes" id="UP001234798"/>
    </source>
</evidence>
<protein>
    <submittedName>
        <fullName evidence="1">Peptidoglycan-binding protein</fullName>
    </submittedName>
</protein>
<dbReference type="InterPro" id="IPR018392">
    <property type="entry name" value="LysM"/>
</dbReference>
<dbReference type="RefSeq" id="WP_306947858.1">
    <property type="nucleotide sequence ID" value="NZ_CP132976.1"/>
</dbReference>
<gene>
    <name evidence="1" type="ORF">RAS12_10060</name>
</gene>
<name>A0ABY9M932_9BURK</name>
<sequence length="245" mass="26814">MAVQAPTKTNFEKWQDGINKAVSDARWNAWDCEIQLAVSEYNRHLSGSAGYRQLDWQLIKAIAWVETGASNKKWGSNPMQIGNPGDPGLRSFLSANEGGELIIAPEWKKRLTLGSAVTIPAHNIRAGIGYLLMRMANFAIQTVPDADQTIYEVTVEKGGNIAKIAAAQGSTIEIMQKLNPTARVLKPGQVLKYRKATIAKGITSWKLITTSSIATYYNVGDSNYAKKLDYALSLIRNGKAAICAR</sequence>
<dbReference type="CDD" id="cd00118">
    <property type="entry name" value="LysM"/>
    <property type="match status" value="1"/>
</dbReference>
<proteinExistence type="predicted"/>
<dbReference type="Proteomes" id="UP001234798">
    <property type="component" value="Chromosome"/>
</dbReference>
<reference evidence="1 2" key="1">
    <citation type="submission" date="2023-08" db="EMBL/GenBank/DDBJ databases">
        <title>Achromobacter seleniivolatilans sp. nov., isolated from seleniferous soil.</title>
        <authorList>
            <person name="Zhang S."/>
            <person name="Li K."/>
            <person name="Peng J."/>
            <person name="Zhao Q."/>
            <person name="Wang H."/>
            <person name="Guo Y."/>
        </authorList>
    </citation>
    <scope>NUCLEOTIDE SEQUENCE [LARGE SCALE GENOMIC DNA]</scope>
    <source>
        <strain evidence="1 2">R39</strain>
    </source>
</reference>
<dbReference type="EMBL" id="CP132976">
    <property type="protein sequence ID" value="WMD22693.1"/>
    <property type="molecule type" value="Genomic_DNA"/>
</dbReference>